<dbReference type="InterPro" id="IPR000182">
    <property type="entry name" value="GNAT_dom"/>
</dbReference>
<evidence type="ECO:0000313" key="2">
    <source>
        <dbReference type="EMBL" id="GGJ22712.1"/>
    </source>
</evidence>
<proteinExistence type="predicted"/>
<dbReference type="RefSeq" id="WP_188999745.1">
    <property type="nucleotide sequence ID" value="NZ_BMOD01000002.1"/>
</dbReference>
<feature type="domain" description="N-acetyltransferase" evidence="1">
    <location>
        <begin position="176"/>
        <end position="306"/>
    </location>
</feature>
<dbReference type="Pfam" id="PF00583">
    <property type="entry name" value="Acetyltransf_1"/>
    <property type="match status" value="1"/>
</dbReference>
<reference evidence="3" key="1">
    <citation type="journal article" date="2019" name="Int. J. Syst. Evol. Microbiol.">
        <title>The Global Catalogue of Microorganisms (GCM) 10K type strain sequencing project: providing services to taxonomists for standard genome sequencing and annotation.</title>
        <authorList>
            <consortium name="The Broad Institute Genomics Platform"/>
            <consortium name="The Broad Institute Genome Sequencing Center for Infectious Disease"/>
            <person name="Wu L."/>
            <person name="Ma J."/>
        </authorList>
    </citation>
    <scope>NUCLEOTIDE SEQUENCE [LARGE SCALE GENOMIC DNA]</scope>
    <source>
        <strain evidence="3">JCM 14370</strain>
    </source>
</reference>
<evidence type="ECO:0000259" key="1">
    <source>
        <dbReference type="PROSITE" id="PS51186"/>
    </source>
</evidence>
<accession>A0ABQ2CUV4</accession>
<keyword evidence="3" id="KW-1185">Reference proteome</keyword>
<protein>
    <recommendedName>
        <fullName evidence="1">N-acetyltransferase domain-containing protein</fullName>
    </recommendedName>
</protein>
<dbReference type="EMBL" id="BMOD01000002">
    <property type="protein sequence ID" value="GGJ22712.1"/>
    <property type="molecule type" value="Genomic_DNA"/>
</dbReference>
<dbReference type="Proteomes" id="UP000632222">
    <property type="component" value="Unassembled WGS sequence"/>
</dbReference>
<gene>
    <name evidence="2" type="ORF">GCM10008938_06150</name>
</gene>
<name>A0ABQ2CUV4_9DEIO</name>
<dbReference type="InterPro" id="IPR016181">
    <property type="entry name" value="Acyl_CoA_acyltransferase"/>
</dbReference>
<organism evidence="2 3">
    <name type="scientific">Deinococcus roseus</name>
    <dbReference type="NCBI Taxonomy" id="392414"/>
    <lineage>
        <taxon>Bacteria</taxon>
        <taxon>Thermotogati</taxon>
        <taxon>Deinococcota</taxon>
        <taxon>Deinococci</taxon>
        <taxon>Deinococcales</taxon>
        <taxon>Deinococcaceae</taxon>
        <taxon>Deinococcus</taxon>
    </lineage>
</organism>
<comment type="caution">
    <text evidence="2">The sequence shown here is derived from an EMBL/GenBank/DDBJ whole genome shotgun (WGS) entry which is preliminary data.</text>
</comment>
<evidence type="ECO:0000313" key="3">
    <source>
        <dbReference type="Proteomes" id="UP000632222"/>
    </source>
</evidence>
<dbReference type="SUPFAM" id="SSF55729">
    <property type="entry name" value="Acyl-CoA N-acyltransferases (Nat)"/>
    <property type="match status" value="1"/>
</dbReference>
<dbReference type="PROSITE" id="PS51186">
    <property type="entry name" value="GNAT"/>
    <property type="match status" value="1"/>
</dbReference>
<dbReference type="CDD" id="cd04301">
    <property type="entry name" value="NAT_SF"/>
    <property type="match status" value="1"/>
</dbReference>
<sequence>MQNLIELKLEQLSPLIKNWYSPEKLRSNVTEALEEEFQRLDDQDFAQGYFEHCQIAGTTPQDYLNHLDGETLTGIRFWNRDLDRPFVDAVLVPELPNQPAGYLQLARGIAAHHAIFQPRHVRFFVPSHLDLGPLPEGFLWEKRYLALPFREARSHPRPQRFEDVTLHVPENLDFHEDYLQMYRDIAVLRPEHPEYATPETREDFEEMRQAGTLFQVFHQDQWIGVMAGSPAAEQGLSGYVVMEMLIRPEFQGKGLGEAAQRHLLERLPAQPDDVLFGTIDARNTSAIRAALKNHRQDVGGYLWVKV</sequence>
<dbReference type="Gene3D" id="3.40.630.30">
    <property type="match status" value="1"/>
</dbReference>